<evidence type="ECO:0000256" key="1">
    <source>
        <dbReference type="SAM" id="Phobius"/>
    </source>
</evidence>
<keyword evidence="1" id="KW-0472">Membrane</keyword>
<feature type="transmembrane region" description="Helical" evidence="1">
    <location>
        <begin position="124"/>
        <end position="148"/>
    </location>
</feature>
<keyword evidence="1" id="KW-0812">Transmembrane</keyword>
<dbReference type="InterPro" id="IPR017896">
    <property type="entry name" value="4Fe4S_Fe-S-bd"/>
</dbReference>
<proteinExistence type="predicted"/>
<feature type="transmembrane region" description="Helical" evidence="1">
    <location>
        <begin position="49"/>
        <end position="69"/>
    </location>
</feature>
<feature type="transmembrane region" description="Helical" evidence="1">
    <location>
        <begin position="168"/>
        <end position="188"/>
    </location>
</feature>
<name>A0A3B1AAM4_9ZZZZ</name>
<gene>
    <name evidence="3" type="ORF">MNBD_GAMMA20-1213</name>
</gene>
<dbReference type="AlphaFoldDB" id="A0A3B1AAM4"/>
<dbReference type="Pfam" id="PF12801">
    <property type="entry name" value="Fer4_5"/>
    <property type="match status" value="1"/>
</dbReference>
<evidence type="ECO:0000313" key="3">
    <source>
        <dbReference type="EMBL" id="VAW97083.1"/>
    </source>
</evidence>
<keyword evidence="1" id="KW-1133">Transmembrane helix</keyword>
<sequence length="191" mass="21634">MLFVLAPPLDLFRLDLTLGQFYFLGMDWTLGLAAFQRGEIGPGPAVANLLLRGFLPIALIIGVGGWVAWRYGRLYCGWLCPHFSVVETINRLMLRASGKPSLWERKPLPALQADGRMLATSRIYWLWTLLAITGFAFLWAVSLLTYLLPPAEIYHNLLHAELTRNQALFIGVATLVFALEFLLVRHLFCRF</sequence>
<reference evidence="3" key="1">
    <citation type="submission" date="2018-06" db="EMBL/GenBank/DDBJ databases">
        <authorList>
            <person name="Zhirakovskaya E."/>
        </authorList>
    </citation>
    <scope>NUCLEOTIDE SEQUENCE</scope>
</reference>
<dbReference type="EMBL" id="UOFU01000110">
    <property type="protein sequence ID" value="VAW97083.1"/>
    <property type="molecule type" value="Genomic_DNA"/>
</dbReference>
<accession>A0A3B1AAM4</accession>
<protein>
    <submittedName>
        <fullName evidence="3">Type cbb3 cytochrome oxidase biogenesis protein CcoG, involved in Cu oxidation</fullName>
    </submittedName>
</protein>
<feature type="domain" description="4Fe-4S ferredoxin-type" evidence="2">
    <location>
        <begin position="57"/>
        <end position="100"/>
    </location>
</feature>
<feature type="non-terminal residue" evidence="3">
    <location>
        <position position="191"/>
    </location>
</feature>
<evidence type="ECO:0000259" key="2">
    <source>
        <dbReference type="Pfam" id="PF12801"/>
    </source>
</evidence>
<organism evidence="3">
    <name type="scientific">hydrothermal vent metagenome</name>
    <dbReference type="NCBI Taxonomy" id="652676"/>
    <lineage>
        <taxon>unclassified sequences</taxon>
        <taxon>metagenomes</taxon>
        <taxon>ecological metagenomes</taxon>
    </lineage>
</organism>